<evidence type="ECO:0000313" key="2">
    <source>
        <dbReference type="EMBL" id="KAH9645343.1"/>
    </source>
</evidence>
<sequence>MLVIVPSMWEENGHLWWPPKNNMKYKTLVKDELSRPEKNQWKLMDCTLKRNNIRTYDLAEAELSIMEENSDTDVNDMLLTGMVNEELVEYEVITNNLCPDNSTHNVIAEDTVQIISTDTLQLSQILENQELLSDKVDKMLQLQAIALETQQKIVQKLAMQSLQIEELSEQVVNMKENPTVTLLKDANPVETESISLKPIENQREHICLDQSLADRAQRKKLQKQLSFLFSASNGQGKTCAYKLLDVLFNRDFLCNCSWAGGSRGERSKIAIKDYKNVLKFFQALISTWDPTYTASDNEAFFKIILKNSKQRQAMKNIRTSSKRCRRTKKQTTGEKEKINITINYDDDNVEDKTEEENENENICVNNMTDINMSDDNIEDSLC</sequence>
<evidence type="ECO:0000313" key="3">
    <source>
        <dbReference type="Proteomes" id="UP000814243"/>
    </source>
</evidence>
<proteinExistence type="predicted"/>
<dbReference type="InterPro" id="IPR032071">
    <property type="entry name" value="DUF4806"/>
</dbReference>
<feature type="domain" description="DUF4806" evidence="1">
    <location>
        <begin position="197"/>
        <end position="282"/>
    </location>
</feature>
<dbReference type="EMBL" id="JACEFF010000049">
    <property type="protein sequence ID" value="KAH9645343.1"/>
    <property type="molecule type" value="Genomic_DNA"/>
</dbReference>
<dbReference type="AlphaFoldDB" id="A0A922MYV5"/>
<gene>
    <name evidence="2" type="ORF">HF086_002969</name>
</gene>
<organism evidence="2 3">
    <name type="scientific">Spodoptera exigua</name>
    <name type="common">Beet armyworm</name>
    <name type="synonym">Noctua fulgens</name>
    <dbReference type="NCBI Taxonomy" id="7107"/>
    <lineage>
        <taxon>Eukaryota</taxon>
        <taxon>Metazoa</taxon>
        <taxon>Ecdysozoa</taxon>
        <taxon>Arthropoda</taxon>
        <taxon>Hexapoda</taxon>
        <taxon>Insecta</taxon>
        <taxon>Pterygota</taxon>
        <taxon>Neoptera</taxon>
        <taxon>Endopterygota</taxon>
        <taxon>Lepidoptera</taxon>
        <taxon>Glossata</taxon>
        <taxon>Ditrysia</taxon>
        <taxon>Noctuoidea</taxon>
        <taxon>Noctuidae</taxon>
        <taxon>Amphipyrinae</taxon>
        <taxon>Spodoptera</taxon>
    </lineage>
</organism>
<dbReference type="Proteomes" id="UP000814243">
    <property type="component" value="Unassembled WGS sequence"/>
</dbReference>
<protein>
    <recommendedName>
        <fullName evidence="1">DUF4806 domain-containing protein</fullName>
    </recommendedName>
</protein>
<comment type="caution">
    <text evidence="2">The sequence shown here is derived from an EMBL/GenBank/DDBJ whole genome shotgun (WGS) entry which is preliminary data.</text>
</comment>
<evidence type="ECO:0000259" key="1">
    <source>
        <dbReference type="Pfam" id="PF16064"/>
    </source>
</evidence>
<dbReference type="Pfam" id="PF16064">
    <property type="entry name" value="DUF4806"/>
    <property type="match status" value="1"/>
</dbReference>
<name>A0A922MYV5_SPOEX</name>
<reference evidence="2" key="1">
    <citation type="journal article" date="2021" name="G3 (Bethesda)">
        <title>Genome and transcriptome analysis of the beet armyworm Spodoptera exigua reveals targets for pest control. .</title>
        <authorList>
            <person name="Simon S."/>
            <person name="Breeschoten T."/>
            <person name="Jansen H.J."/>
            <person name="Dirks R.P."/>
            <person name="Schranz M.E."/>
            <person name="Ros V.I.D."/>
        </authorList>
    </citation>
    <scope>NUCLEOTIDE SEQUENCE</scope>
    <source>
        <strain evidence="2">TB_SE_WUR_2020</strain>
    </source>
</reference>
<accession>A0A922MYV5</accession>